<organism evidence="9 10">
    <name type="scientific">Dinghuibacter silviterrae</name>
    <dbReference type="NCBI Taxonomy" id="1539049"/>
    <lineage>
        <taxon>Bacteria</taxon>
        <taxon>Pseudomonadati</taxon>
        <taxon>Bacteroidota</taxon>
        <taxon>Chitinophagia</taxon>
        <taxon>Chitinophagales</taxon>
        <taxon>Chitinophagaceae</taxon>
        <taxon>Dinghuibacter</taxon>
    </lineage>
</organism>
<feature type="repeat" description="TPR" evidence="6">
    <location>
        <begin position="109"/>
        <end position="142"/>
    </location>
</feature>
<evidence type="ECO:0000313" key="9">
    <source>
        <dbReference type="EMBL" id="TDX02160.1"/>
    </source>
</evidence>
<dbReference type="PROSITE" id="PS50005">
    <property type="entry name" value="TPR"/>
    <property type="match status" value="1"/>
</dbReference>
<dbReference type="SUPFAM" id="SSF48452">
    <property type="entry name" value="TPR-like"/>
    <property type="match status" value="2"/>
</dbReference>
<evidence type="ECO:0000256" key="4">
    <source>
        <dbReference type="ARBA" id="ARBA00022803"/>
    </source>
</evidence>
<evidence type="ECO:0000256" key="5">
    <source>
        <dbReference type="ARBA" id="ARBA00038253"/>
    </source>
</evidence>
<feature type="transmembrane region" description="Helical" evidence="8">
    <location>
        <begin position="349"/>
        <end position="367"/>
    </location>
</feature>
<keyword evidence="8" id="KW-1133">Transmembrane helix</keyword>
<comment type="caution">
    <text evidence="9">The sequence shown here is derived from an EMBL/GenBank/DDBJ whole genome shotgun (WGS) entry which is preliminary data.</text>
</comment>
<keyword evidence="10" id="KW-1185">Reference proteome</keyword>
<sequence>MMLALFLLAGCNGNNADKTAEGNNKKEFYDLYNSTLTYYKLGESNAMLDYAKEMLLYAQSLNNDSFEVVSYKMVGNCYYLLNDHISAINYYFTGIQLCENRPALTHLLPELYNNIGFNYSKLGVQDKALEYLKKAEDIASKSEAKSINVYILENLAETYLSLERPIPALHYLDLATKLNEKFKDKYIQASICLDYGNAYYKLFLQNHSADELALSKYYFENAIAISDATRDFKHFSNSTLEYGNFFFKQGLFDSALIFTKRSLDTAIRYNYKDNVVGGANLLQKVYAAQGNEHQAYVSSLLGKKITDSMLSVNNINQLLALTFNEEVREKDAAAKEKENQEQRIRHIESLLIAIILITLATGYLIIARKIRTKPKVIVYIGSIGLLIMFEFINLLVHPLVETYTNHSTPGMLLVLVLIAAILIPIHHRLERFVEAHIEKNHQRSSGA</sequence>
<dbReference type="InterPro" id="IPR019734">
    <property type="entry name" value="TPR_rpt"/>
</dbReference>
<proteinExistence type="inferred from homology"/>
<dbReference type="GO" id="GO:0005737">
    <property type="term" value="C:cytoplasm"/>
    <property type="evidence" value="ECO:0007669"/>
    <property type="project" value="UniProtKB-SubCell"/>
</dbReference>
<accession>A0A4R8DUT3</accession>
<feature type="transmembrane region" description="Helical" evidence="8">
    <location>
        <begin position="376"/>
        <end position="396"/>
    </location>
</feature>
<evidence type="ECO:0000256" key="7">
    <source>
        <dbReference type="SAM" id="Coils"/>
    </source>
</evidence>
<keyword evidence="8" id="KW-0812">Transmembrane</keyword>
<dbReference type="Gene3D" id="1.25.40.10">
    <property type="entry name" value="Tetratricopeptide repeat domain"/>
    <property type="match status" value="2"/>
</dbReference>
<keyword evidence="7" id="KW-0175">Coiled coil</keyword>
<evidence type="ECO:0000256" key="3">
    <source>
        <dbReference type="ARBA" id="ARBA00022737"/>
    </source>
</evidence>
<dbReference type="EMBL" id="SODV01000001">
    <property type="protein sequence ID" value="TDX02160.1"/>
    <property type="molecule type" value="Genomic_DNA"/>
</dbReference>
<evidence type="ECO:0000256" key="6">
    <source>
        <dbReference type="PROSITE-ProRule" id="PRU00339"/>
    </source>
</evidence>
<dbReference type="InterPro" id="IPR011990">
    <property type="entry name" value="TPR-like_helical_dom_sf"/>
</dbReference>
<keyword evidence="4 6" id="KW-0802">TPR repeat</keyword>
<dbReference type="AlphaFoldDB" id="A0A4R8DUT3"/>
<evidence type="ECO:0000256" key="8">
    <source>
        <dbReference type="SAM" id="Phobius"/>
    </source>
</evidence>
<dbReference type="PANTHER" id="PTHR46630:SF1">
    <property type="entry name" value="TETRATRICOPEPTIDE REPEAT PROTEIN 29"/>
    <property type="match status" value="1"/>
</dbReference>
<keyword evidence="3" id="KW-0677">Repeat</keyword>
<reference evidence="9 10" key="1">
    <citation type="submission" date="2019-03" db="EMBL/GenBank/DDBJ databases">
        <title>Genomic Encyclopedia of Type Strains, Phase IV (KMG-IV): sequencing the most valuable type-strain genomes for metagenomic binning, comparative biology and taxonomic classification.</title>
        <authorList>
            <person name="Goeker M."/>
        </authorList>
    </citation>
    <scope>NUCLEOTIDE SEQUENCE [LARGE SCALE GENOMIC DNA]</scope>
    <source>
        <strain evidence="9 10">DSM 100059</strain>
    </source>
</reference>
<evidence type="ECO:0000256" key="2">
    <source>
        <dbReference type="ARBA" id="ARBA00022490"/>
    </source>
</evidence>
<keyword evidence="2" id="KW-0963">Cytoplasm</keyword>
<comment type="subcellular location">
    <subcellularLocation>
        <location evidence="1">Cytoplasm</location>
    </subcellularLocation>
</comment>
<protein>
    <submittedName>
        <fullName evidence="9">Uncharacterized protein</fullName>
    </submittedName>
</protein>
<dbReference type="Proteomes" id="UP000294498">
    <property type="component" value="Unassembled WGS sequence"/>
</dbReference>
<evidence type="ECO:0000256" key="1">
    <source>
        <dbReference type="ARBA" id="ARBA00004496"/>
    </source>
</evidence>
<name>A0A4R8DUT3_9BACT</name>
<dbReference type="SMART" id="SM00028">
    <property type="entry name" value="TPR"/>
    <property type="match status" value="3"/>
</dbReference>
<feature type="transmembrane region" description="Helical" evidence="8">
    <location>
        <begin position="408"/>
        <end position="425"/>
    </location>
</feature>
<dbReference type="PANTHER" id="PTHR46630">
    <property type="entry name" value="TETRATRICOPEPTIDE REPEAT PROTEIN 29"/>
    <property type="match status" value="1"/>
</dbReference>
<gene>
    <name evidence="9" type="ORF">EDB95_3210</name>
</gene>
<dbReference type="InterPro" id="IPR051476">
    <property type="entry name" value="Bac_ResReg_Asp_Phosphatase"/>
</dbReference>
<evidence type="ECO:0000313" key="10">
    <source>
        <dbReference type="Proteomes" id="UP000294498"/>
    </source>
</evidence>
<comment type="similarity">
    <text evidence="5">Belongs to the Rap family.</text>
</comment>
<feature type="coiled-coil region" evidence="7">
    <location>
        <begin position="323"/>
        <end position="350"/>
    </location>
</feature>
<keyword evidence="8" id="KW-0472">Membrane</keyword>